<feature type="compositionally biased region" description="Basic and acidic residues" evidence="11">
    <location>
        <begin position="1"/>
        <end position="11"/>
    </location>
</feature>
<feature type="active site" description="O-(5'-phospho-DNA)-tyrosine intermediate" evidence="9 10">
    <location>
        <position position="144"/>
    </location>
</feature>
<evidence type="ECO:0000256" key="6">
    <source>
        <dbReference type="ARBA" id="ARBA00023125"/>
    </source>
</evidence>
<dbReference type="SUPFAM" id="SSF56719">
    <property type="entry name" value="Type II DNA topoisomerase"/>
    <property type="match status" value="1"/>
</dbReference>
<dbReference type="NCBIfam" id="TIGR01063">
    <property type="entry name" value="gyrA"/>
    <property type="match status" value="1"/>
</dbReference>
<dbReference type="SUPFAM" id="SSF101904">
    <property type="entry name" value="GyrA/ParC C-terminal domain-like"/>
    <property type="match status" value="1"/>
</dbReference>
<dbReference type="GO" id="GO:0005737">
    <property type="term" value="C:cytoplasm"/>
    <property type="evidence" value="ECO:0007669"/>
    <property type="project" value="UniProtKB-SubCell"/>
</dbReference>
<dbReference type="Gene3D" id="1.10.268.10">
    <property type="entry name" value="Topoisomerase, domain 3"/>
    <property type="match status" value="1"/>
</dbReference>
<dbReference type="FunFam" id="1.10.268.10:FF:000001">
    <property type="entry name" value="DNA gyrase subunit A"/>
    <property type="match status" value="1"/>
</dbReference>
<dbReference type="Gene3D" id="2.120.10.90">
    <property type="entry name" value="DNA gyrase/topoisomerase IV, subunit A, C-terminal"/>
    <property type="match status" value="1"/>
</dbReference>
<feature type="region of interest" description="Disordered" evidence="11">
    <location>
        <begin position="838"/>
        <end position="862"/>
    </location>
</feature>
<dbReference type="Pfam" id="PF03989">
    <property type="entry name" value="DNA_gyraseA_C"/>
    <property type="match status" value="6"/>
</dbReference>
<comment type="caution">
    <text evidence="13">The sequence shown here is derived from an EMBL/GenBank/DDBJ whole genome shotgun (WGS) entry which is preliminary data.</text>
</comment>
<dbReference type="Gene3D" id="3.30.1360.40">
    <property type="match status" value="1"/>
</dbReference>
<dbReference type="GO" id="GO:0009330">
    <property type="term" value="C:DNA topoisomerase type II (double strand cut, ATP-hydrolyzing) complex"/>
    <property type="evidence" value="ECO:0007669"/>
    <property type="project" value="TreeGrafter"/>
</dbReference>
<comment type="similarity">
    <text evidence="2 9">Belongs to the type II topoisomerase GyrA/ParC subunit family.</text>
</comment>
<dbReference type="NCBIfam" id="NF004043">
    <property type="entry name" value="PRK05560.1"/>
    <property type="match status" value="1"/>
</dbReference>
<feature type="short sequence motif" description="GyrA-box" evidence="9">
    <location>
        <begin position="547"/>
        <end position="553"/>
    </location>
</feature>
<dbReference type="PROSITE" id="PS52040">
    <property type="entry name" value="TOPO_IIA"/>
    <property type="match status" value="1"/>
</dbReference>
<dbReference type="Pfam" id="PF00521">
    <property type="entry name" value="DNA_topoisoIV"/>
    <property type="match status" value="1"/>
</dbReference>
<evidence type="ECO:0000256" key="8">
    <source>
        <dbReference type="ARBA" id="ARBA00063644"/>
    </source>
</evidence>
<dbReference type="InterPro" id="IPR050220">
    <property type="entry name" value="Type_II_DNA_Topoisomerases"/>
</dbReference>
<dbReference type="NCBIfam" id="NF004044">
    <property type="entry name" value="PRK05561.1"/>
    <property type="match status" value="1"/>
</dbReference>
<keyword evidence="9" id="KW-0963">Cytoplasm</keyword>
<dbReference type="GO" id="GO:0006261">
    <property type="term" value="P:DNA-templated DNA replication"/>
    <property type="evidence" value="ECO:0007669"/>
    <property type="project" value="UniProtKB-UniRule"/>
</dbReference>
<dbReference type="InterPro" id="IPR005743">
    <property type="entry name" value="GyrA"/>
</dbReference>
<comment type="function">
    <text evidence="9">A type II topoisomerase that negatively supercoils closed circular double-stranded (ds) DNA in an ATP-dependent manner to modulate DNA topology and maintain chromosomes in an underwound state. Negative supercoiling favors strand separation, and DNA replication, transcription, recombination and repair, all of which involve strand separation. Also able to catalyze the interconversion of other topological isomers of dsDNA rings, including catenanes and knotted rings. Type II topoisomerases break and join 2 DNA strands simultaneously in an ATP-dependent manner.</text>
</comment>
<dbReference type="CDD" id="cd00187">
    <property type="entry name" value="TOP4c"/>
    <property type="match status" value="1"/>
</dbReference>
<sequence length="862" mass="96258">MPGRENEERNSKNNMLTEEEKNAGLEGKIIPINIEEQMKSAYIDYSMSVIVSRALPDVRDGLKPVHRRILYDMSAELNLYSDKPTRKSARIVGDVLGKFHPHGDSSVYEAMVRMAQDWSMRYPLVDGQGNFGSMDGDSPAAMRYTEARMQKITDEVMADIDKDTIDWTLNFDDTIPEPTVLPTKIPLLLVNGASGIAVGMATNMAPHNLGEVIDACCAFVDNPEIACEELLKYVKGPDFPTGGIIYGYEGVREALLTGRGRVVMRARTEIEHTASGRECIVITEIPYMVNKAEMIKKIADLINEKKIEGISYINDESDRNGMRIIVILKHDAVASVVLNTLYKNTPLQTSFAVNNIALVNGRPMMLNLLDLVQHFVEHRHDVIVRRTRFDLAKAEKRLHIVLGLLIAQDNIDEIIHIIRAAKNPDLAKQAMMERFSLSDAQASAIIEMRLRALTGLEHDKLVAERNELEAQIAYFNDVLGSRELQMKIVKDELLEVKAKYGDERRSEIVYASEEFNPEDFYADDEMVITISHLGYIKRTPLAEYRTQNRGGVGAKGSATRDEDFIEHIYMATMHNTMLFFTEKGRCYWLKVYEIPEGTRSSKGRAIQNVIQIEPDDKVRAYINVKRLDDAEYVNNNYIIMCTKDGTIKKTKLEAYSRPRQNGVNAIVIREGDQLIEAKLTSGSAEVMIAAREGKAIRFNENTVRPIGRVGAGVRGISLDEGDEVVGMICIEPNSSQDVLVLSENGYGKRTDLDEYRITNRGGKGVKTINITEKTGKLISIQAVTDENDLMIINRSGLTIRTAVDQIRVAGRATQGVRIINLREGDAIASVIAVPANEEEEPAVLDGAGAPESESEENVSKEQ</sequence>
<dbReference type="AlphaFoldDB" id="B0MSS0"/>
<dbReference type="InterPro" id="IPR002205">
    <property type="entry name" value="Topo_IIA_dom_A"/>
</dbReference>
<comment type="subcellular location">
    <subcellularLocation>
        <location evidence="9">Cytoplasm</location>
    </subcellularLocation>
</comment>
<evidence type="ECO:0000256" key="7">
    <source>
        <dbReference type="ARBA" id="ARBA00023235"/>
    </source>
</evidence>
<dbReference type="HOGENOM" id="CLU_002977_6_1_10"/>
<evidence type="ECO:0000256" key="10">
    <source>
        <dbReference type="PROSITE-ProRule" id="PRU01384"/>
    </source>
</evidence>
<organism evidence="13 14">
    <name type="scientific">Alistipes putredinis DSM 17216</name>
    <dbReference type="NCBI Taxonomy" id="445970"/>
    <lineage>
        <taxon>Bacteria</taxon>
        <taxon>Pseudomonadati</taxon>
        <taxon>Bacteroidota</taxon>
        <taxon>Bacteroidia</taxon>
        <taxon>Bacteroidales</taxon>
        <taxon>Rikenellaceae</taxon>
        <taxon>Alistipes</taxon>
    </lineage>
</organism>
<comment type="subunit">
    <text evidence="9">Heterotetramer, composed of two GyrA and two GyrB chains. In the heterotetramer, GyrA contains the active site tyrosine that forms a transient covalent intermediate with DNA, while GyrB binds cofactors and catalyzes ATP hydrolysis.</text>
</comment>
<keyword evidence="4 9" id="KW-0067">ATP-binding</keyword>
<keyword evidence="6 9" id="KW-0238">DNA-binding</keyword>
<keyword evidence="3 9" id="KW-0547">Nucleotide-binding</keyword>
<name>B0MSS0_9BACT</name>
<dbReference type="EC" id="5.6.2.2" evidence="9"/>
<feature type="region of interest" description="Disordered" evidence="11">
    <location>
        <begin position="1"/>
        <end position="20"/>
    </location>
</feature>
<reference evidence="13" key="2">
    <citation type="submission" date="2013-09" db="EMBL/GenBank/DDBJ databases">
        <title>Draft genome sequence of Alistipes putredinis (DSM 17216).</title>
        <authorList>
            <person name="Sudarsanam P."/>
            <person name="Ley R."/>
            <person name="Guruge J."/>
            <person name="Turnbaugh P.J."/>
            <person name="Mahowald M."/>
            <person name="Liep D."/>
            <person name="Gordon J."/>
        </authorList>
    </citation>
    <scope>NUCLEOTIDE SEQUENCE</scope>
    <source>
        <strain evidence="13">DSM 17216</strain>
    </source>
</reference>
<feature type="domain" description="Topo IIA-type catalytic" evidence="12">
    <location>
        <begin position="55"/>
        <end position="525"/>
    </location>
</feature>
<proteinExistence type="inferred from homology"/>
<dbReference type="GO" id="GO:0006265">
    <property type="term" value="P:DNA topological change"/>
    <property type="evidence" value="ECO:0007669"/>
    <property type="project" value="UniProtKB-UniRule"/>
</dbReference>
<gene>
    <name evidence="9 13" type="primary">gyrA</name>
    <name evidence="13" type="ORF">ALIPUT_00271</name>
</gene>
<dbReference type="GO" id="GO:0005694">
    <property type="term" value="C:chromosome"/>
    <property type="evidence" value="ECO:0007669"/>
    <property type="project" value="InterPro"/>
</dbReference>
<evidence type="ECO:0000259" key="12">
    <source>
        <dbReference type="PROSITE" id="PS52040"/>
    </source>
</evidence>
<dbReference type="InterPro" id="IPR006691">
    <property type="entry name" value="GyrA/parC_rep"/>
</dbReference>
<dbReference type="InterPro" id="IPR013760">
    <property type="entry name" value="Topo_IIA-like_dom_sf"/>
</dbReference>
<protein>
    <recommendedName>
        <fullName evidence="9">DNA gyrase subunit A</fullName>
        <ecNumber evidence="9">5.6.2.2</ecNumber>
    </recommendedName>
</protein>
<dbReference type="InterPro" id="IPR035516">
    <property type="entry name" value="Gyrase/topoIV_suA_C"/>
</dbReference>
<dbReference type="InterPro" id="IPR013758">
    <property type="entry name" value="Topo_IIA_A/C_ab"/>
</dbReference>
<dbReference type="GO" id="GO:0003677">
    <property type="term" value="F:DNA binding"/>
    <property type="evidence" value="ECO:0007669"/>
    <property type="project" value="UniProtKB-UniRule"/>
</dbReference>
<reference evidence="13" key="1">
    <citation type="submission" date="2007-10" db="EMBL/GenBank/DDBJ databases">
        <authorList>
            <person name="Fulton L."/>
            <person name="Clifton S."/>
            <person name="Fulton B."/>
            <person name="Xu J."/>
            <person name="Minx P."/>
            <person name="Pepin K.H."/>
            <person name="Johnson M."/>
            <person name="Thiruvilangam P."/>
            <person name="Bhonagiri V."/>
            <person name="Nash W.E."/>
            <person name="Mardis E.R."/>
            <person name="Wilson R.K."/>
        </authorList>
    </citation>
    <scope>NUCLEOTIDE SEQUENCE [LARGE SCALE GENOMIC DNA]</scope>
    <source>
        <strain evidence="13">DSM 17216</strain>
    </source>
</reference>
<comment type="subunit">
    <text evidence="8">Heterotetramer composed of ParC and ParE.</text>
</comment>
<dbReference type="SMART" id="SM00434">
    <property type="entry name" value="TOP4c"/>
    <property type="match status" value="1"/>
</dbReference>
<evidence type="ECO:0000256" key="2">
    <source>
        <dbReference type="ARBA" id="ARBA00008263"/>
    </source>
</evidence>
<dbReference type="InterPro" id="IPR013757">
    <property type="entry name" value="Topo_IIA_A_a_sf"/>
</dbReference>
<evidence type="ECO:0000313" key="13">
    <source>
        <dbReference type="EMBL" id="EDS04400.1"/>
    </source>
</evidence>
<evidence type="ECO:0000313" key="14">
    <source>
        <dbReference type="Proteomes" id="UP000005819"/>
    </source>
</evidence>
<evidence type="ECO:0000256" key="4">
    <source>
        <dbReference type="ARBA" id="ARBA00022840"/>
    </source>
</evidence>
<comment type="miscellaneous">
    <text evidence="9">Few gyrases are as efficient as E.coli at forming negative supercoils. Not all organisms have 2 type II topoisomerases; in organisms with a single type II topoisomerase this enzyme also has to decatenate newly replicated chromosomes.</text>
</comment>
<comment type="catalytic activity">
    <reaction evidence="1 9 10">
        <text>ATP-dependent breakage, passage and rejoining of double-stranded DNA.</text>
        <dbReference type="EC" id="5.6.2.2"/>
    </reaction>
</comment>
<dbReference type="GO" id="GO:0005524">
    <property type="term" value="F:ATP binding"/>
    <property type="evidence" value="ECO:0007669"/>
    <property type="project" value="UniProtKB-UniRule"/>
</dbReference>
<keyword evidence="14" id="KW-1185">Reference proteome</keyword>
<evidence type="ECO:0000256" key="9">
    <source>
        <dbReference type="HAMAP-Rule" id="MF_01897"/>
    </source>
</evidence>
<dbReference type="Proteomes" id="UP000005819">
    <property type="component" value="Unassembled WGS sequence"/>
</dbReference>
<dbReference type="GO" id="GO:0034335">
    <property type="term" value="F:DNA negative supercoiling activity"/>
    <property type="evidence" value="ECO:0007669"/>
    <property type="project" value="UniProtKB-ARBA"/>
</dbReference>
<evidence type="ECO:0000256" key="5">
    <source>
        <dbReference type="ARBA" id="ARBA00023029"/>
    </source>
</evidence>
<dbReference type="Gene3D" id="3.90.199.10">
    <property type="entry name" value="Topoisomerase II, domain 5"/>
    <property type="match status" value="1"/>
</dbReference>
<keyword evidence="7 9" id="KW-0413">Isomerase</keyword>
<dbReference type="HAMAP" id="MF_01897">
    <property type="entry name" value="GyrA"/>
    <property type="match status" value="1"/>
</dbReference>
<dbReference type="PANTHER" id="PTHR43493">
    <property type="entry name" value="DNA GYRASE/TOPOISOMERASE SUBUNIT A"/>
    <property type="match status" value="1"/>
</dbReference>
<evidence type="ECO:0000256" key="1">
    <source>
        <dbReference type="ARBA" id="ARBA00000185"/>
    </source>
</evidence>
<dbReference type="PANTHER" id="PTHR43493:SF5">
    <property type="entry name" value="DNA GYRASE SUBUNIT A, CHLOROPLASTIC_MITOCHONDRIAL"/>
    <property type="match status" value="1"/>
</dbReference>
<dbReference type="FunFam" id="2.120.10.90:FF:000005">
    <property type="entry name" value="DNA topoisomerase 4 subunit A"/>
    <property type="match status" value="1"/>
</dbReference>
<dbReference type="eggNOG" id="COG0188">
    <property type="taxonomic scope" value="Bacteria"/>
</dbReference>
<dbReference type="EMBL" id="ABFK02000016">
    <property type="protein sequence ID" value="EDS04400.1"/>
    <property type="molecule type" value="Genomic_DNA"/>
</dbReference>
<accession>B0MSS0</accession>
<dbReference type="FunFam" id="3.90.199.10:FF:000001">
    <property type="entry name" value="DNA gyrase subunit A"/>
    <property type="match status" value="1"/>
</dbReference>
<dbReference type="FunFam" id="3.30.1360.40:FF:000002">
    <property type="entry name" value="DNA gyrase subunit A"/>
    <property type="match status" value="1"/>
</dbReference>
<evidence type="ECO:0000256" key="11">
    <source>
        <dbReference type="SAM" id="MobiDB-lite"/>
    </source>
</evidence>
<keyword evidence="5 9" id="KW-0799">Topoisomerase</keyword>
<evidence type="ECO:0000256" key="3">
    <source>
        <dbReference type="ARBA" id="ARBA00022741"/>
    </source>
</evidence>